<dbReference type="InterPro" id="IPR000890">
    <property type="entry name" value="Aliphatic_acid_kin_short-chain"/>
</dbReference>
<feature type="site" description="Transition state stabilizer" evidence="9">
    <location>
        <position position="177"/>
    </location>
</feature>
<comment type="caution">
    <text evidence="9">Lacks conserved residue(s) required for the propagation of feature annotation.</text>
</comment>
<accession>A0A849L7K9</accession>
<dbReference type="GO" id="GO:0008776">
    <property type="term" value="F:acetate kinase activity"/>
    <property type="evidence" value="ECO:0007669"/>
    <property type="project" value="UniProtKB-UniRule"/>
</dbReference>
<keyword evidence="4 9" id="KW-0479">Metal-binding</keyword>
<dbReference type="HAMAP" id="MF_00020">
    <property type="entry name" value="Acetate_kinase"/>
    <property type="match status" value="1"/>
</dbReference>
<keyword evidence="7 9" id="KW-0067">ATP-binding</keyword>
<dbReference type="Pfam" id="PF00871">
    <property type="entry name" value="Acetate_kinase"/>
    <property type="match status" value="1"/>
</dbReference>
<dbReference type="Proteomes" id="UP000572377">
    <property type="component" value="Unassembled WGS sequence"/>
</dbReference>
<comment type="subcellular location">
    <subcellularLocation>
        <location evidence="9">Cytoplasm</location>
    </subcellularLocation>
</comment>
<dbReference type="PANTHER" id="PTHR21060">
    <property type="entry name" value="ACETATE KINASE"/>
    <property type="match status" value="1"/>
</dbReference>
<evidence type="ECO:0000256" key="10">
    <source>
        <dbReference type="RuleBase" id="RU003835"/>
    </source>
</evidence>
<dbReference type="SUPFAM" id="SSF53067">
    <property type="entry name" value="Actin-like ATPase domain"/>
    <property type="match status" value="2"/>
</dbReference>
<sequence length="372" mass="38964">MTDALLALNAGSSSLKFALAEVARPGRFLVWGGVERVGRGDAVLTLRAPEQAPRTRRIGPADHVRALRELCAAIPGLRPGLNIRGVGHRIVHGGARFSAPVRVTPDVVAALAALVPLAPLHQPHGLQGIESGRTLFPEAVHVACFDTAFHAGKPWVQDAYALPARYYDAGIRRYGFHGLACESVCRALESRGYPVAEKAIAIAHLGNGCSVSAVRAGRSVGTSMGFTALDGLAMGTRCGRIDPGVLLHLMREGHDADALERLLYHESGLLGLSGISGDMRDLAAAGTPAARRAVAYFVTRVIEEVCRMAGVMGGLDAIVFSGGIGENAADIRQAVADGLAFLPGEGGRGPTVMVVAANEEERLLAAARDFLP</sequence>
<evidence type="ECO:0000256" key="8">
    <source>
        <dbReference type="ARBA" id="ARBA00022842"/>
    </source>
</evidence>
<feature type="site" description="Transition state stabilizer" evidence="9">
    <location>
        <position position="237"/>
    </location>
</feature>
<comment type="catalytic activity">
    <reaction evidence="9">
        <text>acetate + ATP = acetyl phosphate + ADP</text>
        <dbReference type="Rhea" id="RHEA:11352"/>
        <dbReference type="ChEBI" id="CHEBI:22191"/>
        <dbReference type="ChEBI" id="CHEBI:30089"/>
        <dbReference type="ChEBI" id="CHEBI:30616"/>
        <dbReference type="ChEBI" id="CHEBI:456216"/>
        <dbReference type="EC" id="2.7.2.1"/>
    </reaction>
</comment>
<dbReference type="PROSITE" id="PS01075">
    <property type="entry name" value="ACETATE_KINASE_1"/>
    <property type="match status" value="1"/>
</dbReference>
<proteinExistence type="inferred from homology"/>
<dbReference type="InterPro" id="IPR004372">
    <property type="entry name" value="Ac/propionate_kinase"/>
</dbReference>
<evidence type="ECO:0000256" key="2">
    <source>
        <dbReference type="ARBA" id="ARBA00022490"/>
    </source>
</evidence>
<keyword evidence="3 9" id="KW-0808">Transferase</keyword>
<dbReference type="GO" id="GO:0000287">
    <property type="term" value="F:magnesium ion binding"/>
    <property type="evidence" value="ECO:0007669"/>
    <property type="project" value="UniProtKB-UniRule"/>
</dbReference>
<dbReference type="UniPathway" id="UPA00340">
    <property type="reaction ID" value="UER00458"/>
</dbReference>
<dbReference type="EMBL" id="JABFBC010000005">
    <property type="protein sequence ID" value="NNU82080.1"/>
    <property type="molecule type" value="Genomic_DNA"/>
</dbReference>
<feature type="active site" description="Proton donor/acceptor" evidence="9">
    <location>
        <position position="146"/>
    </location>
</feature>
<comment type="similarity">
    <text evidence="1 9 10">Belongs to the acetokinase family.</text>
</comment>
<feature type="binding site" evidence="9">
    <location>
        <position position="16"/>
    </location>
    <ligand>
        <name>ATP</name>
        <dbReference type="ChEBI" id="CHEBI:30616"/>
    </ligand>
</feature>
<evidence type="ECO:0000256" key="5">
    <source>
        <dbReference type="ARBA" id="ARBA00022741"/>
    </source>
</evidence>
<dbReference type="Gene3D" id="3.30.420.40">
    <property type="match status" value="2"/>
</dbReference>
<feature type="binding site" evidence="9">
    <location>
        <position position="89"/>
    </location>
    <ligand>
        <name>substrate</name>
    </ligand>
</feature>
<dbReference type="GO" id="GO:0005829">
    <property type="term" value="C:cytosol"/>
    <property type="evidence" value="ECO:0007669"/>
    <property type="project" value="TreeGrafter"/>
</dbReference>
<evidence type="ECO:0000313" key="12">
    <source>
        <dbReference type="Proteomes" id="UP000572377"/>
    </source>
</evidence>
<feature type="binding site" evidence="9">
    <location>
        <begin position="323"/>
        <end position="327"/>
    </location>
    <ligand>
        <name>ATP</name>
        <dbReference type="ChEBI" id="CHEBI:30616"/>
    </ligand>
</feature>
<evidence type="ECO:0000313" key="11">
    <source>
        <dbReference type="EMBL" id="NNU82080.1"/>
    </source>
</evidence>
<name>A0A849L7K9_9RHOB</name>
<keyword evidence="8 9" id="KW-0460">Magnesium</keyword>
<dbReference type="PROSITE" id="PS01076">
    <property type="entry name" value="ACETATE_KINASE_2"/>
    <property type="match status" value="1"/>
</dbReference>
<keyword evidence="5 9" id="KW-0547">Nucleotide-binding</keyword>
<dbReference type="GO" id="GO:0006085">
    <property type="term" value="P:acetyl-CoA biosynthetic process"/>
    <property type="evidence" value="ECO:0007669"/>
    <property type="project" value="UniProtKB-UniRule"/>
</dbReference>
<evidence type="ECO:0000256" key="4">
    <source>
        <dbReference type="ARBA" id="ARBA00022723"/>
    </source>
</evidence>
<dbReference type="PANTHER" id="PTHR21060:SF21">
    <property type="entry name" value="ACETATE KINASE"/>
    <property type="match status" value="1"/>
</dbReference>
<dbReference type="EC" id="2.7.2.1" evidence="9"/>
<organism evidence="11 12">
    <name type="scientific">Halovulum dunhuangense</name>
    <dbReference type="NCBI Taxonomy" id="1505036"/>
    <lineage>
        <taxon>Bacteria</taxon>
        <taxon>Pseudomonadati</taxon>
        <taxon>Pseudomonadota</taxon>
        <taxon>Alphaproteobacteria</taxon>
        <taxon>Rhodobacterales</taxon>
        <taxon>Paracoccaceae</taxon>
        <taxon>Halovulum</taxon>
    </lineage>
</organism>
<feature type="binding site" evidence="9">
    <location>
        <position position="9"/>
    </location>
    <ligand>
        <name>Mg(2+)</name>
        <dbReference type="ChEBI" id="CHEBI:18420"/>
    </ligand>
</feature>
<protein>
    <recommendedName>
        <fullName evidence="9">Acetate kinase</fullName>
        <ecNumber evidence="9">2.7.2.1</ecNumber>
    </recommendedName>
    <alternativeName>
        <fullName evidence="9">Acetokinase</fullName>
    </alternativeName>
</protein>
<dbReference type="GO" id="GO:0005524">
    <property type="term" value="F:ATP binding"/>
    <property type="evidence" value="ECO:0007669"/>
    <property type="project" value="UniProtKB-KW"/>
</dbReference>
<feature type="binding site" evidence="9">
    <location>
        <begin position="204"/>
        <end position="208"/>
    </location>
    <ligand>
        <name>ATP</name>
        <dbReference type="ChEBI" id="CHEBI:30616"/>
    </ligand>
</feature>
<dbReference type="PIRSF" id="PIRSF000722">
    <property type="entry name" value="Acetate_prop_kin"/>
    <property type="match status" value="1"/>
</dbReference>
<comment type="caution">
    <text evidence="11">The sequence shown here is derived from an EMBL/GenBank/DDBJ whole genome shotgun (WGS) entry which is preliminary data.</text>
</comment>
<evidence type="ECO:0000256" key="1">
    <source>
        <dbReference type="ARBA" id="ARBA00008748"/>
    </source>
</evidence>
<dbReference type="PRINTS" id="PR00471">
    <property type="entry name" value="ACETATEKNASE"/>
</dbReference>
<dbReference type="InterPro" id="IPR043129">
    <property type="entry name" value="ATPase_NBD"/>
</dbReference>
<dbReference type="InterPro" id="IPR023865">
    <property type="entry name" value="Aliphatic_acid_kinase_CS"/>
</dbReference>
<evidence type="ECO:0000256" key="6">
    <source>
        <dbReference type="ARBA" id="ARBA00022777"/>
    </source>
</evidence>
<comment type="cofactor">
    <cofactor evidence="9">
        <name>Mg(2+)</name>
        <dbReference type="ChEBI" id="CHEBI:18420"/>
    </cofactor>
    <cofactor evidence="9">
        <name>Mn(2+)</name>
        <dbReference type="ChEBI" id="CHEBI:29035"/>
    </cofactor>
    <text evidence="9">Mg(2+). Can also accept Mn(2+).</text>
</comment>
<dbReference type="GO" id="GO:0006083">
    <property type="term" value="P:acetate metabolic process"/>
    <property type="evidence" value="ECO:0007669"/>
    <property type="project" value="TreeGrafter"/>
</dbReference>
<dbReference type="NCBIfam" id="TIGR00016">
    <property type="entry name" value="ackA"/>
    <property type="match status" value="1"/>
</dbReference>
<comment type="function">
    <text evidence="9">Catalyzes the formation of acetyl phosphate from acetate and ATP. Can also catalyze the reverse reaction.</text>
</comment>
<comment type="pathway">
    <text evidence="9">Metabolic intermediate biosynthesis; acetyl-CoA biosynthesis; acetyl-CoA from acetate: step 1/2.</text>
</comment>
<gene>
    <name evidence="9" type="primary">ackA</name>
    <name evidence="11" type="ORF">HMH01_16710</name>
</gene>
<evidence type="ECO:0000256" key="9">
    <source>
        <dbReference type="HAMAP-Rule" id="MF_00020"/>
    </source>
</evidence>
<evidence type="ECO:0000256" key="7">
    <source>
        <dbReference type="ARBA" id="ARBA00022840"/>
    </source>
</evidence>
<keyword evidence="2 9" id="KW-0963">Cytoplasm</keyword>
<dbReference type="RefSeq" id="WP_171326943.1">
    <property type="nucleotide sequence ID" value="NZ_JABFBC010000005.1"/>
</dbReference>
<keyword evidence="12" id="KW-1185">Reference proteome</keyword>
<feature type="binding site" evidence="9">
    <location>
        <begin position="278"/>
        <end position="280"/>
    </location>
    <ligand>
        <name>ATP</name>
        <dbReference type="ChEBI" id="CHEBI:30616"/>
    </ligand>
</feature>
<keyword evidence="6 9" id="KW-0418">Kinase</keyword>
<comment type="subunit">
    <text evidence="9">Homodimer.</text>
</comment>
<reference evidence="11 12" key="1">
    <citation type="submission" date="2020-05" db="EMBL/GenBank/DDBJ databases">
        <title>Gimesia benthica sp. nov., a novel planctomycete isolated from a deep-sea water sample of the Northwest Indian Ocean.</title>
        <authorList>
            <person name="Wang J."/>
            <person name="Ruan C."/>
            <person name="Song L."/>
            <person name="Zhu Y."/>
            <person name="Li A."/>
            <person name="Zheng X."/>
            <person name="Wang L."/>
            <person name="Lu Z."/>
            <person name="Huang Y."/>
            <person name="Du W."/>
            <person name="Zhou Y."/>
            <person name="Huang L."/>
            <person name="Dai X."/>
        </authorList>
    </citation>
    <scope>NUCLEOTIDE SEQUENCE [LARGE SCALE GENOMIC DNA]</scope>
    <source>
        <strain evidence="11 12">YYQ-30</strain>
    </source>
</reference>
<dbReference type="AlphaFoldDB" id="A0A849L7K9"/>
<evidence type="ECO:0000256" key="3">
    <source>
        <dbReference type="ARBA" id="ARBA00022679"/>
    </source>
</evidence>